<keyword evidence="4" id="KW-0472">Membrane</keyword>
<dbReference type="Pfam" id="PF00026">
    <property type="entry name" value="Asp"/>
    <property type="match status" value="1"/>
</dbReference>
<dbReference type="InterPro" id="IPR033121">
    <property type="entry name" value="PEPTIDASE_A1"/>
</dbReference>
<feature type="compositionally biased region" description="Polar residues" evidence="3">
    <location>
        <begin position="513"/>
        <end position="522"/>
    </location>
</feature>
<dbReference type="OrthoDB" id="15189at2759"/>
<evidence type="ECO:0000256" key="4">
    <source>
        <dbReference type="SAM" id="Phobius"/>
    </source>
</evidence>
<evidence type="ECO:0000313" key="7">
    <source>
        <dbReference type="EMBL" id="KIY63916.1"/>
    </source>
</evidence>
<dbReference type="GO" id="GO:0004190">
    <property type="term" value="F:aspartic-type endopeptidase activity"/>
    <property type="evidence" value="ECO:0007669"/>
    <property type="project" value="UniProtKB-KW"/>
</dbReference>
<dbReference type="STRING" id="1314674.A0A0D7B311"/>
<feature type="region of interest" description="Disordered" evidence="3">
    <location>
        <begin position="503"/>
        <end position="522"/>
    </location>
</feature>
<dbReference type="PANTHER" id="PTHR47966">
    <property type="entry name" value="BETA-SITE APP-CLEAVING ENZYME, ISOFORM A-RELATED"/>
    <property type="match status" value="1"/>
</dbReference>
<keyword evidence="2" id="KW-0378">Hydrolase</keyword>
<keyword evidence="4" id="KW-1133">Transmembrane helix</keyword>
<comment type="similarity">
    <text evidence="1">Belongs to the peptidase A1 family.</text>
</comment>
<evidence type="ECO:0000259" key="6">
    <source>
        <dbReference type="PROSITE" id="PS51767"/>
    </source>
</evidence>
<evidence type="ECO:0000256" key="5">
    <source>
        <dbReference type="SAM" id="SignalP"/>
    </source>
</evidence>
<reference evidence="7 8" key="1">
    <citation type="journal article" date="2015" name="Fungal Genet. Biol.">
        <title>Evolution of novel wood decay mechanisms in Agaricales revealed by the genome sequences of Fistulina hepatica and Cylindrobasidium torrendii.</title>
        <authorList>
            <person name="Floudas D."/>
            <person name="Held B.W."/>
            <person name="Riley R."/>
            <person name="Nagy L.G."/>
            <person name="Koehler G."/>
            <person name="Ransdell A.S."/>
            <person name="Younus H."/>
            <person name="Chow J."/>
            <person name="Chiniquy J."/>
            <person name="Lipzen A."/>
            <person name="Tritt A."/>
            <person name="Sun H."/>
            <person name="Haridas S."/>
            <person name="LaButti K."/>
            <person name="Ohm R.A."/>
            <person name="Kues U."/>
            <person name="Blanchette R.A."/>
            <person name="Grigoriev I.V."/>
            <person name="Minto R.E."/>
            <person name="Hibbett D.S."/>
        </authorList>
    </citation>
    <scope>NUCLEOTIDE SEQUENCE [LARGE SCALE GENOMIC DNA]</scope>
    <source>
        <strain evidence="7 8">FP15055 ss-10</strain>
    </source>
</reference>
<name>A0A0D7B311_9AGAR</name>
<proteinExistence type="inferred from homology"/>
<accession>A0A0D7B311</accession>
<dbReference type="Gene3D" id="2.40.70.10">
    <property type="entry name" value="Acid Proteases"/>
    <property type="match status" value="2"/>
</dbReference>
<evidence type="ECO:0000313" key="8">
    <source>
        <dbReference type="Proteomes" id="UP000054007"/>
    </source>
</evidence>
<dbReference type="PROSITE" id="PS51767">
    <property type="entry name" value="PEPTIDASE_A1"/>
    <property type="match status" value="1"/>
</dbReference>
<dbReference type="InterPro" id="IPR021109">
    <property type="entry name" value="Peptidase_aspartic_dom_sf"/>
</dbReference>
<dbReference type="PANTHER" id="PTHR47966:SF51">
    <property type="entry name" value="BETA-SITE APP-CLEAVING ENZYME, ISOFORM A-RELATED"/>
    <property type="match status" value="1"/>
</dbReference>
<dbReference type="InterPro" id="IPR001461">
    <property type="entry name" value="Aspartic_peptidase_A1"/>
</dbReference>
<evidence type="ECO:0000256" key="1">
    <source>
        <dbReference type="ARBA" id="ARBA00007447"/>
    </source>
</evidence>
<feature type="region of interest" description="Disordered" evidence="3">
    <location>
        <begin position="551"/>
        <end position="633"/>
    </location>
</feature>
<dbReference type="InterPro" id="IPR001969">
    <property type="entry name" value="Aspartic_peptidase_AS"/>
</dbReference>
<dbReference type="GO" id="GO:0006508">
    <property type="term" value="P:proteolysis"/>
    <property type="evidence" value="ECO:0007669"/>
    <property type="project" value="UniProtKB-KW"/>
</dbReference>
<keyword evidence="8" id="KW-1185">Reference proteome</keyword>
<protein>
    <submittedName>
        <fullName evidence="7">Acid protease</fullName>
    </submittedName>
</protein>
<feature type="transmembrane region" description="Helical" evidence="4">
    <location>
        <begin position="456"/>
        <end position="479"/>
    </location>
</feature>
<organism evidence="7 8">
    <name type="scientific">Cylindrobasidium torrendii FP15055 ss-10</name>
    <dbReference type="NCBI Taxonomy" id="1314674"/>
    <lineage>
        <taxon>Eukaryota</taxon>
        <taxon>Fungi</taxon>
        <taxon>Dikarya</taxon>
        <taxon>Basidiomycota</taxon>
        <taxon>Agaricomycotina</taxon>
        <taxon>Agaricomycetes</taxon>
        <taxon>Agaricomycetidae</taxon>
        <taxon>Agaricales</taxon>
        <taxon>Marasmiineae</taxon>
        <taxon>Physalacriaceae</taxon>
        <taxon>Cylindrobasidium</taxon>
    </lineage>
</organism>
<feature type="compositionally biased region" description="Polar residues" evidence="3">
    <location>
        <begin position="551"/>
        <end position="572"/>
    </location>
</feature>
<dbReference type="PROSITE" id="PS00141">
    <property type="entry name" value="ASP_PROTEASE"/>
    <property type="match status" value="1"/>
</dbReference>
<feature type="domain" description="Peptidase A1" evidence="6">
    <location>
        <begin position="54"/>
        <end position="388"/>
    </location>
</feature>
<keyword evidence="5" id="KW-0732">Signal</keyword>
<keyword evidence="4" id="KW-0812">Transmembrane</keyword>
<keyword evidence="7" id="KW-0645">Protease</keyword>
<dbReference type="CDD" id="cd05471">
    <property type="entry name" value="pepsin_like"/>
    <property type="match status" value="1"/>
</dbReference>
<evidence type="ECO:0000256" key="3">
    <source>
        <dbReference type="SAM" id="MobiDB-lite"/>
    </source>
</evidence>
<dbReference type="AlphaFoldDB" id="A0A0D7B311"/>
<gene>
    <name evidence="7" type="ORF">CYLTODRAFT_402541</name>
</gene>
<dbReference type="EMBL" id="KN880664">
    <property type="protein sequence ID" value="KIY63916.1"/>
    <property type="molecule type" value="Genomic_DNA"/>
</dbReference>
<evidence type="ECO:0000256" key="2">
    <source>
        <dbReference type="ARBA" id="ARBA00022750"/>
    </source>
</evidence>
<feature type="chain" id="PRO_5002316668" evidence="5">
    <location>
        <begin position="20"/>
        <end position="633"/>
    </location>
</feature>
<feature type="compositionally biased region" description="Polar residues" evidence="3">
    <location>
        <begin position="622"/>
        <end position="633"/>
    </location>
</feature>
<dbReference type="SUPFAM" id="SSF50630">
    <property type="entry name" value="Acid proteases"/>
    <property type="match status" value="1"/>
</dbReference>
<sequence>MHSLLPLSLCLALLQSTHGLIFPVDIRTSNEPRRFGRRADSNTLAVGNYGNAQYFANITIAGTEVAVMLDTGSSDLWVNFPDSAPSTTDTGKSLTLGYAIGSAGGHINTAEVKFYDFTIKSQAFLLVTDTSTFSGDIHASGYDGLLGLGPNEGSRILDEIDDASANTLLTNVFTQEKSSTNYITILLSRAGDPGQNFTAQMTISEIVSGFEEVTKMPKIDVQSVYKLLEEEQHWQGLTDKDNGIIGPDGEIIKYDSIVPKAPDGQLVCVFDSGFTFSQVPRDISDAIYGRVQNAEYDTKNEWWLVPCGQMLNISFNFGGQNYPVHPLDTADDNFNAKNAAGERMCIGSFQPITTAFSLLGNYDIILGMNFLRNAYTLINFGKWASEDSDTHDPYIQLLPLTEMKTAQSDFVDVRLGGTDTTADSQWTLKPASEKVSSPVSDEEKKKKYQEMILSRWPYIFVGCLIATLLIVGIIVWRCCCRRDKNGNRPGCCCRRKATMPIQKREKSSYLPMQDQSSVRDLNASSVSLNPPAAFGQQEQWRGSEYSGFGKQGNQQYIGESEHQQQSPFQDNQAYGYEGHTGGQAPGYENHSPAAYGHNPNGYESHSPSGYEGHVADGYGGHSPNQQQAYRGAY</sequence>
<dbReference type="InterPro" id="IPR034164">
    <property type="entry name" value="Pepsin-like_dom"/>
</dbReference>
<feature type="signal peptide" evidence="5">
    <location>
        <begin position="1"/>
        <end position="19"/>
    </location>
</feature>
<keyword evidence="2" id="KW-0064">Aspartyl protease</keyword>
<dbReference type="Proteomes" id="UP000054007">
    <property type="component" value="Unassembled WGS sequence"/>
</dbReference>